<evidence type="ECO:0000259" key="2">
    <source>
        <dbReference type="Pfam" id="PF08484"/>
    </source>
</evidence>
<evidence type="ECO:0008006" key="5">
    <source>
        <dbReference type="Google" id="ProtNLM"/>
    </source>
</evidence>
<dbReference type="Gene3D" id="3.40.50.150">
    <property type="entry name" value="Vaccinia Virus protein VP39"/>
    <property type="match status" value="1"/>
</dbReference>
<dbReference type="Gene3D" id="6.20.50.110">
    <property type="entry name" value="Methyltransferase, zinc-binding domain"/>
    <property type="match status" value="1"/>
</dbReference>
<sequence>MKIYYRRNNCRVCNSTNLTKVLDLNKTPLANAFVSKENLKKKEKTFPLSVYFCNNCSLVQIPDVVNPEILFSDYYFITASSSPLIDHFKKYGEEIIKKFIKSKSDLVIDIGGNDATLLNELKNDCKVLNIEPAKNIAEISKKRGIETINQFFSKKVAKGIIKKYGHATVVTANNIIAHTDTVRELFEGVGDIIGDKGVFIFEAHWVKNLLVEGCFDQIYHEHLCYYSLHAIKYLANSVGLSIFDVKTVPTQGQSLRVYVAKNKKPLPSVSKFIKIEQKNGLHEVKTFADFSKNVIKNKANTVKLLNDLKSKNKKIVGYGAPAKGTTLLNFYEVGPKIIDYIIDTTPIKQGLYVPGVHIPIYHPEKLYQSKPDYILLLAWNYADTILEKEKDLREMGVKFIIPVPEVKIV</sequence>
<dbReference type="PANTHER" id="PTHR43861">
    <property type="entry name" value="TRANS-ACONITATE 2-METHYLTRANSFERASE-RELATED"/>
    <property type="match status" value="1"/>
</dbReference>
<evidence type="ECO:0000313" key="3">
    <source>
        <dbReference type="EMBL" id="OHB12794.1"/>
    </source>
</evidence>
<name>A0A1G2UTU1_9BACT</name>
<dbReference type="Pfam" id="PF08484">
    <property type="entry name" value="Methyltransf_14"/>
    <property type="match status" value="1"/>
</dbReference>
<evidence type="ECO:0000259" key="1">
    <source>
        <dbReference type="Pfam" id="PF08421"/>
    </source>
</evidence>
<comment type="caution">
    <text evidence="3">The sequence shown here is derived from an EMBL/GenBank/DDBJ whole genome shotgun (WGS) entry which is preliminary data.</text>
</comment>
<gene>
    <name evidence="3" type="ORF">A3G99_01370</name>
</gene>
<dbReference type="InterPro" id="IPR038576">
    <property type="entry name" value="Methyltransf_Zn-bd_dom_put_sf"/>
</dbReference>
<dbReference type="Proteomes" id="UP000176558">
    <property type="component" value="Unassembled WGS sequence"/>
</dbReference>
<proteinExistence type="predicted"/>
<dbReference type="PANTHER" id="PTHR43861:SF5">
    <property type="entry name" value="BLL5978 PROTEIN"/>
    <property type="match status" value="1"/>
</dbReference>
<reference evidence="3 4" key="1">
    <citation type="journal article" date="2016" name="Nat. Commun.">
        <title>Thousands of microbial genomes shed light on interconnected biogeochemical processes in an aquifer system.</title>
        <authorList>
            <person name="Anantharaman K."/>
            <person name="Brown C.T."/>
            <person name="Hug L.A."/>
            <person name="Sharon I."/>
            <person name="Castelle C.J."/>
            <person name="Probst A.J."/>
            <person name="Thomas B.C."/>
            <person name="Singh A."/>
            <person name="Wilkins M.J."/>
            <person name="Karaoz U."/>
            <person name="Brodie E.L."/>
            <person name="Williams K.H."/>
            <person name="Hubbard S.S."/>
            <person name="Banfield J.F."/>
        </authorList>
    </citation>
    <scope>NUCLEOTIDE SEQUENCE [LARGE SCALE GENOMIC DNA]</scope>
</reference>
<dbReference type="AlphaFoldDB" id="A0A1G2UTU1"/>
<protein>
    <recommendedName>
        <fullName evidence="5">SAM-dependent methyltransferase</fullName>
    </recommendedName>
</protein>
<dbReference type="EMBL" id="MHWT01000011">
    <property type="protein sequence ID" value="OHB12794.1"/>
    <property type="molecule type" value="Genomic_DNA"/>
</dbReference>
<organism evidence="3 4">
    <name type="scientific">Candidatus Zambryskibacteria bacterium RIFCSPLOWO2_12_FULL_39_23</name>
    <dbReference type="NCBI Taxonomy" id="1802776"/>
    <lineage>
        <taxon>Bacteria</taxon>
        <taxon>Candidatus Zambryskiibacteriota</taxon>
    </lineage>
</organism>
<feature type="domain" description="Methyltransferase putative zinc binding" evidence="1">
    <location>
        <begin position="10"/>
        <end position="71"/>
    </location>
</feature>
<dbReference type="SUPFAM" id="SSF53335">
    <property type="entry name" value="S-adenosyl-L-methionine-dependent methyltransferases"/>
    <property type="match status" value="1"/>
</dbReference>
<evidence type="ECO:0000313" key="4">
    <source>
        <dbReference type="Proteomes" id="UP000176558"/>
    </source>
</evidence>
<dbReference type="Pfam" id="PF13489">
    <property type="entry name" value="Methyltransf_23"/>
    <property type="match status" value="1"/>
</dbReference>
<feature type="domain" description="C-methyltransferase" evidence="2">
    <location>
        <begin position="249"/>
        <end position="404"/>
    </location>
</feature>
<dbReference type="InterPro" id="IPR013630">
    <property type="entry name" value="Methyltransf_Zn-bd_dom_put"/>
</dbReference>
<dbReference type="Gene3D" id="3.40.50.720">
    <property type="entry name" value="NAD(P)-binding Rossmann-like Domain"/>
    <property type="match status" value="1"/>
</dbReference>
<accession>A0A1G2UTU1</accession>
<dbReference type="Gene3D" id="6.10.250.3100">
    <property type="match status" value="1"/>
</dbReference>
<dbReference type="Pfam" id="PF08421">
    <property type="entry name" value="Methyltransf_13"/>
    <property type="match status" value="1"/>
</dbReference>
<dbReference type="InterPro" id="IPR013691">
    <property type="entry name" value="MeTrfase_14"/>
</dbReference>
<dbReference type="InterPro" id="IPR029063">
    <property type="entry name" value="SAM-dependent_MTases_sf"/>
</dbReference>